<evidence type="ECO:0000313" key="4">
    <source>
        <dbReference type="Proteomes" id="UP000287651"/>
    </source>
</evidence>
<gene>
    <name evidence="3" type="ORF">B296_00036897</name>
</gene>
<dbReference type="GO" id="GO:0006508">
    <property type="term" value="P:proteolysis"/>
    <property type="evidence" value="ECO:0007669"/>
    <property type="project" value="TreeGrafter"/>
</dbReference>
<name>A0A426YU33_ENSVE</name>
<evidence type="ECO:0000256" key="1">
    <source>
        <dbReference type="SAM" id="Coils"/>
    </source>
</evidence>
<dbReference type="EMBL" id="AMZH03010207">
    <property type="protein sequence ID" value="RRT55181.1"/>
    <property type="molecule type" value="Genomic_DNA"/>
</dbReference>
<dbReference type="GO" id="GO:0004176">
    <property type="term" value="F:ATP-dependent peptidase activity"/>
    <property type="evidence" value="ECO:0007669"/>
    <property type="project" value="TreeGrafter"/>
</dbReference>
<protein>
    <recommendedName>
        <fullName evidence="2">ATPase AAA-type core domain-containing protein</fullName>
    </recommendedName>
</protein>
<dbReference type="GO" id="GO:0016887">
    <property type="term" value="F:ATP hydrolysis activity"/>
    <property type="evidence" value="ECO:0007669"/>
    <property type="project" value="InterPro"/>
</dbReference>
<dbReference type="Pfam" id="PF00004">
    <property type="entry name" value="AAA"/>
    <property type="match status" value="1"/>
</dbReference>
<evidence type="ECO:0000259" key="2">
    <source>
        <dbReference type="Pfam" id="PF00004"/>
    </source>
</evidence>
<accession>A0A426YU33</accession>
<reference evidence="3 4" key="1">
    <citation type="journal article" date="2014" name="Agronomy (Basel)">
        <title>A Draft Genome Sequence for Ensete ventricosum, the Drought-Tolerant Tree Against Hunger.</title>
        <authorList>
            <person name="Harrison J."/>
            <person name="Moore K.A."/>
            <person name="Paszkiewicz K."/>
            <person name="Jones T."/>
            <person name="Grant M."/>
            <person name="Ambacheew D."/>
            <person name="Muzemil S."/>
            <person name="Studholme D.J."/>
        </authorList>
    </citation>
    <scope>NUCLEOTIDE SEQUENCE [LARGE SCALE GENOMIC DNA]</scope>
</reference>
<dbReference type="PANTHER" id="PTHR23076:SF99">
    <property type="entry name" value="INACTIVE ATP-DEPENDENT ZINC METALLOPROTEASE FTSHI 4, CHLOROPLASTIC-RELATED"/>
    <property type="match status" value="1"/>
</dbReference>
<comment type="caution">
    <text evidence="3">The sequence shown here is derived from an EMBL/GenBank/DDBJ whole genome shotgun (WGS) entry which is preliminary data.</text>
</comment>
<organism evidence="3 4">
    <name type="scientific">Ensete ventricosum</name>
    <name type="common">Abyssinian banana</name>
    <name type="synonym">Musa ensete</name>
    <dbReference type="NCBI Taxonomy" id="4639"/>
    <lineage>
        <taxon>Eukaryota</taxon>
        <taxon>Viridiplantae</taxon>
        <taxon>Streptophyta</taxon>
        <taxon>Embryophyta</taxon>
        <taxon>Tracheophyta</taxon>
        <taxon>Spermatophyta</taxon>
        <taxon>Magnoliopsida</taxon>
        <taxon>Liliopsida</taxon>
        <taxon>Zingiberales</taxon>
        <taxon>Musaceae</taxon>
        <taxon>Ensete</taxon>
    </lineage>
</organism>
<dbReference type="Gene3D" id="3.40.50.300">
    <property type="entry name" value="P-loop containing nucleotide triphosphate hydrolases"/>
    <property type="match status" value="1"/>
</dbReference>
<dbReference type="Proteomes" id="UP000287651">
    <property type="component" value="Unassembled WGS sequence"/>
</dbReference>
<dbReference type="PANTHER" id="PTHR23076">
    <property type="entry name" value="METALLOPROTEASE M41 FTSH"/>
    <property type="match status" value="1"/>
</dbReference>
<proteinExistence type="predicted"/>
<dbReference type="InterPro" id="IPR027417">
    <property type="entry name" value="P-loop_NTPase"/>
</dbReference>
<sequence length="257" mass="28824">MASHYLISPAASRFSSPSPLFLPSSRSLRTNLWCQRFKNRLSVSVPLENARFGVRSLESTASPGGAGEAAAKEAAVTQEDLESQRLFEKLKDLEQQRIDKLEKFENKANLQLERQLVMASCWSRALLTLQGKLKGTEWDPENSHRIDFSEFWSLLNSNNVQFMEYSNFGQSISGVTFDDFAGQDYIKLELQEIVRILKNDKEFQDKGIYCPKGVLLHGPPGTGKTLLAKAIAGEAGLPFFAANGTDFVEVKFRFFTL</sequence>
<dbReference type="GO" id="GO:0005524">
    <property type="term" value="F:ATP binding"/>
    <property type="evidence" value="ECO:0007669"/>
    <property type="project" value="InterPro"/>
</dbReference>
<dbReference type="GO" id="GO:0009535">
    <property type="term" value="C:chloroplast thylakoid membrane"/>
    <property type="evidence" value="ECO:0007669"/>
    <property type="project" value="TreeGrafter"/>
</dbReference>
<keyword evidence="1" id="KW-0175">Coiled coil</keyword>
<feature type="coiled-coil region" evidence="1">
    <location>
        <begin position="76"/>
        <end position="103"/>
    </location>
</feature>
<dbReference type="InterPro" id="IPR003959">
    <property type="entry name" value="ATPase_AAA_core"/>
</dbReference>
<feature type="domain" description="ATPase AAA-type core" evidence="2">
    <location>
        <begin position="214"/>
        <end position="248"/>
    </location>
</feature>
<dbReference type="AlphaFoldDB" id="A0A426YU33"/>
<dbReference type="SUPFAM" id="SSF52540">
    <property type="entry name" value="P-loop containing nucleoside triphosphate hydrolases"/>
    <property type="match status" value="1"/>
</dbReference>
<evidence type="ECO:0000313" key="3">
    <source>
        <dbReference type="EMBL" id="RRT55181.1"/>
    </source>
</evidence>